<dbReference type="SUPFAM" id="SSF53659">
    <property type="entry name" value="Isocitrate/Isopropylmalate dehydrogenase-like"/>
    <property type="match status" value="1"/>
</dbReference>
<evidence type="ECO:0000256" key="6">
    <source>
        <dbReference type="ARBA" id="ARBA00023098"/>
    </source>
</evidence>
<dbReference type="InterPro" id="IPR003664">
    <property type="entry name" value="FA_synthesis"/>
</dbReference>
<keyword evidence="6" id="KW-0443">Lipid metabolism</keyword>
<proteinExistence type="predicted"/>
<comment type="subunit">
    <text evidence="10">Homodimer. Probably interacts with PlsY.</text>
</comment>
<keyword evidence="3" id="KW-0963">Cytoplasm</keyword>
<dbReference type="GO" id="GO:0043811">
    <property type="term" value="F:phosphate:acyl-[acyl carrier protein] acyltransferase activity"/>
    <property type="evidence" value="ECO:0007669"/>
    <property type="project" value="UniProtKB-EC"/>
</dbReference>
<evidence type="ECO:0000256" key="3">
    <source>
        <dbReference type="ARBA" id="ARBA00022490"/>
    </source>
</evidence>
<feature type="non-terminal residue" evidence="11">
    <location>
        <position position="83"/>
    </location>
</feature>
<keyword evidence="5" id="KW-0808">Transferase</keyword>
<evidence type="ECO:0000313" key="11">
    <source>
        <dbReference type="EMBL" id="MDK6900780.1"/>
    </source>
</evidence>
<dbReference type="PANTHER" id="PTHR30100:SF1">
    <property type="entry name" value="PHOSPHATE ACYLTRANSFERASE"/>
    <property type="match status" value="1"/>
</dbReference>
<comment type="caution">
    <text evidence="11">The sequence shown here is derived from an EMBL/GenBank/DDBJ whole genome shotgun (WGS) entry which is preliminary data.</text>
</comment>
<dbReference type="GO" id="GO:0006633">
    <property type="term" value="P:fatty acid biosynthetic process"/>
    <property type="evidence" value="ECO:0007669"/>
    <property type="project" value="InterPro"/>
</dbReference>
<dbReference type="EMBL" id="JASOIH010000525">
    <property type="protein sequence ID" value="MDK6900780.1"/>
    <property type="molecule type" value="Genomic_DNA"/>
</dbReference>
<dbReference type="Gene3D" id="3.40.718.10">
    <property type="entry name" value="Isopropylmalate Dehydrogenase"/>
    <property type="match status" value="1"/>
</dbReference>
<reference evidence="11" key="1">
    <citation type="submission" date="2023-05" db="EMBL/GenBank/DDBJ databases">
        <title>Cataloging the Phylogenetic Diversity of Human Bladder Bacteria.</title>
        <authorList>
            <person name="Du J."/>
        </authorList>
    </citation>
    <scope>NUCLEOTIDE SEQUENCE</scope>
    <source>
        <strain evidence="11">UMB8703</strain>
    </source>
</reference>
<dbReference type="GO" id="GO:0008654">
    <property type="term" value="P:phospholipid biosynthetic process"/>
    <property type="evidence" value="ECO:0007669"/>
    <property type="project" value="UniProtKB-KW"/>
</dbReference>
<evidence type="ECO:0000256" key="1">
    <source>
        <dbReference type="ARBA" id="ARBA00001232"/>
    </source>
</evidence>
<dbReference type="PANTHER" id="PTHR30100">
    <property type="entry name" value="FATTY ACID/PHOSPHOLIPID SYNTHESIS PROTEIN PLSX"/>
    <property type="match status" value="1"/>
</dbReference>
<evidence type="ECO:0000256" key="2">
    <source>
        <dbReference type="ARBA" id="ARBA00004496"/>
    </source>
</evidence>
<evidence type="ECO:0000256" key="5">
    <source>
        <dbReference type="ARBA" id="ARBA00022679"/>
    </source>
</evidence>
<name>A0AAW6XVL0_STRAG</name>
<dbReference type="EC" id="2.3.1.274" evidence="9"/>
<evidence type="ECO:0000313" key="12">
    <source>
        <dbReference type="Proteomes" id="UP001230629"/>
    </source>
</evidence>
<evidence type="ECO:0000256" key="9">
    <source>
        <dbReference type="ARBA" id="ARBA00024069"/>
    </source>
</evidence>
<dbReference type="Pfam" id="PF02504">
    <property type="entry name" value="FA_synthesis"/>
    <property type="match status" value="1"/>
</dbReference>
<comment type="catalytic activity">
    <reaction evidence="1">
        <text>a fatty acyl-[ACP] + phosphate = an acyl phosphate + holo-[ACP]</text>
        <dbReference type="Rhea" id="RHEA:42292"/>
        <dbReference type="Rhea" id="RHEA-COMP:9685"/>
        <dbReference type="Rhea" id="RHEA-COMP:14125"/>
        <dbReference type="ChEBI" id="CHEBI:43474"/>
        <dbReference type="ChEBI" id="CHEBI:59918"/>
        <dbReference type="ChEBI" id="CHEBI:64479"/>
        <dbReference type="ChEBI" id="CHEBI:138651"/>
        <dbReference type="EC" id="2.3.1.274"/>
    </reaction>
</comment>
<evidence type="ECO:0000256" key="7">
    <source>
        <dbReference type="ARBA" id="ARBA00023209"/>
    </source>
</evidence>
<keyword evidence="7" id="KW-0594">Phospholipid biosynthesis</keyword>
<keyword evidence="11" id="KW-0012">Acyltransferase</keyword>
<evidence type="ECO:0000256" key="8">
    <source>
        <dbReference type="ARBA" id="ARBA00023264"/>
    </source>
</evidence>
<sequence length="83" mass="8729">DSSLNFIGNVEARDLMDHVADVVVADGFTGNAVLKSMEGTAMGIMSQLKKSILNGGWKAKLGAVLLKDSLKSLKSSLNYSDVG</sequence>
<dbReference type="Proteomes" id="UP001230629">
    <property type="component" value="Unassembled WGS sequence"/>
</dbReference>
<accession>A0AAW6XVL0</accession>
<evidence type="ECO:0000256" key="4">
    <source>
        <dbReference type="ARBA" id="ARBA00022516"/>
    </source>
</evidence>
<evidence type="ECO:0000256" key="10">
    <source>
        <dbReference type="ARBA" id="ARBA00046608"/>
    </source>
</evidence>
<dbReference type="AlphaFoldDB" id="A0AAW6XVL0"/>
<dbReference type="GO" id="GO:0005737">
    <property type="term" value="C:cytoplasm"/>
    <property type="evidence" value="ECO:0007669"/>
    <property type="project" value="UniProtKB-SubCell"/>
</dbReference>
<gene>
    <name evidence="11" type="ORF">QP229_12555</name>
</gene>
<feature type="non-terminal residue" evidence="11">
    <location>
        <position position="1"/>
    </location>
</feature>
<keyword evidence="4" id="KW-0444">Lipid biosynthesis</keyword>
<comment type="subcellular location">
    <subcellularLocation>
        <location evidence="2">Cytoplasm</location>
    </subcellularLocation>
</comment>
<keyword evidence="8" id="KW-1208">Phospholipid metabolism</keyword>
<organism evidence="11 12">
    <name type="scientific">Streptococcus agalactiae</name>
    <dbReference type="NCBI Taxonomy" id="1311"/>
    <lineage>
        <taxon>Bacteria</taxon>
        <taxon>Bacillati</taxon>
        <taxon>Bacillota</taxon>
        <taxon>Bacilli</taxon>
        <taxon>Lactobacillales</taxon>
        <taxon>Streptococcaceae</taxon>
        <taxon>Streptococcus</taxon>
    </lineage>
</organism>
<dbReference type="InterPro" id="IPR012281">
    <property type="entry name" value="Phospholipid_synth_PlsX-like"/>
</dbReference>
<protein>
    <recommendedName>
        <fullName evidence="9">phosphate acyltransferase</fullName>
        <ecNumber evidence="9">2.3.1.274</ecNumber>
    </recommendedName>
</protein>